<dbReference type="InterPro" id="IPR025323">
    <property type="entry name" value="DUF4229"/>
</dbReference>
<evidence type="ECO:0000313" key="2">
    <source>
        <dbReference type="EMBL" id="WAX55594.1"/>
    </source>
</evidence>
<dbReference type="Pfam" id="PF14012">
    <property type="entry name" value="DUF4229"/>
    <property type="match status" value="1"/>
</dbReference>
<dbReference type="RefSeq" id="WP_269442112.1">
    <property type="nucleotide sequence ID" value="NZ_CP097463.1"/>
</dbReference>
<dbReference type="Proteomes" id="UP001164693">
    <property type="component" value="Chromosome"/>
</dbReference>
<evidence type="ECO:0000256" key="1">
    <source>
        <dbReference type="SAM" id="Phobius"/>
    </source>
</evidence>
<gene>
    <name evidence="2" type="ORF">M6B22_13705</name>
</gene>
<feature type="transmembrane region" description="Helical" evidence="1">
    <location>
        <begin position="21"/>
        <end position="42"/>
    </location>
</feature>
<protein>
    <submittedName>
        <fullName evidence="2">DUF4229 domain-containing protein</fullName>
    </submittedName>
</protein>
<reference evidence="2" key="1">
    <citation type="submission" date="2022-05" db="EMBL/GenBank/DDBJ databases">
        <title>Jatrophihabitans sp. SB3-54 whole genome sequence.</title>
        <authorList>
            <person name="Suh M.K."/>
            <person name="Eom M.K."/>
            <person name="Kim J.S."/>
            <person name="Kim H.S."/>
            <person name="Do H.E."/>
            <person name="Shin Y.K."/>
            <person name="Lee J.-S."/>
        </authorList>
    </citation>
    <scope>NUCLEOTIDE SEQUENCE</scope>
    <source>
        <strain evidence="2">SB3-54</strain>
    </source>
</reference>
<sequence length="102" mass="11432">MTVAEKHPQGSSSFGRWMGSMWLYTILRFALFFALWGLMVLIGLHGLVAAFVALLLSVPLSFVLLAVPRARFAASVEDRLNARREDRQQLDDKLEPGEGEQN</sequence>
<keyword evidence="1" id="KW-0472">Membrane</keyword>
<feature type="transmembrane region" description="Helical" evidence="1">
    <location>
        <begin position="48"/>
        <end position="67"/>
    </location>
</feature>
<dbReference type="EMBL" id="CP097463">
    <property type="protein sequence ID" value="WAX55594.1"/>
    <property type="molecule type" value="Genomic_DNA"/>
</dbReference>
<proteinExistence type="predicted"/>
<keyword evidence="1" id="KW-0812">Transmembrane</keyword>
<accession>A0ABY7JTC6</accession>
<organism evidence="2 3">
    <name type="scientific">Jatrophihabitans cynanchi</name>
    <dbReference type="NCBI Taxonomy" id="2944128"/>
    <lineage>
        <taxon>Bacteria</taxon>
        <taxon>Bacillati</taxon>
        <taxon>Actinomycetota</taxon>
        <taxon>Actinomycetes</taxon>
        <taxon>Jatrophihabitantales</taxon>
        <taxon>Jatrophihabitantaceae</taxon>
        <taxon>Jatrophihabitans</taxon>
    </lineage>
</organism>
<keyword evidence="1" id="KW-1133">Transmembrane helix</keyword>
<name>A0ABY7JTC6_9ACTN</name>
<evidence type="ECO:0000313" key="3">
    <source>
        <dbReference type="Proteomes" id="UP001164693"/>
    </source>
</evidence>
<keyword evidence="3" id="KW-1185">Reference proteome</keyword>